<sequence length="125" mass="14224">MISGGRGECLAGGVADVITWRRAALKGGQERSLKWSDDSTKKSIFDTCFLRVMEVPNSQNVLGEKAMPHKSVQNWPKRFKDGKFHLNGINRTERSSAFHGKRLNQPVHKDPRQLASELARHNWRE</sequence>
<dbReference type="EMBL" id="JAVFWL010000006">
    <property type="protein sequence ID" value="KAK6761765.1"/>
    <property type="molecule type" value="Genomic_DNA"/>
</dbReference>
<proteinExistence type="predicted"/>
<evidence type="ECO:0000313" key="3">
    <source>
        <dbReference type="Proteomes" id="UP001303046"/>
    </source>
</evidence>
<reference evidence="2 3" key="1">
    <citation type="submission" date="2023-08" db="EMBL/GenBank/DDBJ databases">
        <title>A Necator americanus chromosomal reference genome.</title>
        <authorList>
            <person name="Ilik V."/>
            <person name="Petrzelkova K.J."/>
            <person name="Pardy F."/>
            <person name="Fuh T."/>
            <person name="Niatou-Singa F.S."/>
            <person name="Gouil Q."/>
            <person name="Baker L."/>
            <person name="Ritchie M.E."/>
            <person name="Jex A.R."/>
            <person name="Gazzola D."/>
            <person name="Li H."/>
            <person name="Toshio Fujiwara R."/>
            <person name="Zhan B."/>
            <person name="Aroian R.V."/>
            <person name="Pafco B."/>
            <person name="Schwarz E.M."/>
        </authorList>
    </citation>
    <scope>NUCLEOTIDE SEQUENCE [LARGE SCALE GENOMIC DNA]</scope>
    <source>
        <strain evidence="2 3">Aroian</strain>
        <tissue evidence="2">Whole animal</tissue>
    </source>
</reference>
<keyword evidence="3" id="KW-1185">Reference proteome</keyword>
<feature type="region of interest" description="Disordered" evidence="1">
    <location>
        <begin position="95"/>
        <end position="114"/>
    </location>
</feature>
<accession>A0ABR1EGF1</accession>
<name>A0ABR1EGF1_NECAM</name>
<organism evidence="2 3">
    <name type="scientific">Necator americanus</name>
    <name type="common">Human hookworm</name>
    <dbReference type="NCBI Taxonomy" id="51031"/>
    <lineage>
        <taxon>Eukaryota</taxon>
        <taxon>Metazoa</taxon>
        <taxon>Ecdysozoa</taxon>
        <taxon>Nematoda</taxon>
        <taxon>Chromadorea</taxon>
        <taxon>Rhabditida</taxon>
        <taxon>Rhabditina</taxon>
        <taxon>Rhabditomorpha</taxon>
        <taxon>Strongyloidea</taxon>
        <taxon>Ancylostomatidae</taxon>
        <taxon>Bunostominae</taxon>
        <taxon>Necator</taxon>
    </lineage>
</organism>
<comment type="caution">
    <text evidence="2">The sequence shown here is derived from an EMBL/GenBank/DDBJ whole genome shotgun (WGS) entry which is preliminary data.</text>
</comment>
<gene>
    <name evidence="2" type="primary">Necator_chrX.g22900</name>
    <name evidence="2" type="ORF">RB195_022737</name>
</gene>
<evidence type="ECO:0000313" key="2">
    <source>
        <dbReference type="EMBL" id="KAK6761765.1"/>
    </source>
</evidence>
<protein>
    <recommendedName>
        <fullName evidence="4">Mos1 transposase HTH domain-containing protein</fullName>
    </recommendedName>
</protein>
<dbReference type="Proteomes" id="UP001303046">
    <property type="component" value="Unassembled WGS sequence"/>
</dbReference>
<evidence type="ECO:0008006" key="4">
    <source>
        <dbReference type="Google" id="ProtNLM"/>
    </source>
</evidence>
<evidence type="ECO:0000256" key="1">
    <source>
        <dbReference type="SAM" id="MobiDB-lite"/>
    </source>
</evidence>